<dbReference type="Gene3D" id="2.40.70.10">
    <property type="entry name" value="Acid Proteases"/>
    <property type="match status" value="1"/>
</dbReference>
<dbReference type="InterPro" id="IPR043502">
    <property type="entry name" value="DNA/RNA_pol_sf"/>
</dbReference>
<dbReference type="OrthoDB" id="4505067at2759"/>
<dbReference type="GeneID" id="64975587"/>
<dbReference type="PANTHER" id="PTHR37984">
    <property type="entry name" value="PROTEIN CBG26694"/>
    <property type="match status" value="1"/>
</dbReference>
<dbReference type="RefSeq" id="XP_041557776.1">
    <property type="nucleotide sequence ID" value="XM_041705275.1"/>
</dbReference>
<dbReference type="SMART" id="SM00298">
    <property type="entry name" value="CHROMO"/>
    <property type="match status" value="1"/>
</dbReference>
<dbReference type="InterPro" id="IPR041588">
    <property type="entry name" value="Integrase_H2C2"/>
</dbReference>
<proteinExistence type="predicted"/>
<evidence type="ECO:0000256" key="3">
    <source>
        <dbReference type="ARBA" id="ARBA00022695"/>
    </source>
</evidence>
<evidence type="ECO:0000259" key="10">
    <source>
        <dbReference type="PROSITE" id="PS50994"/>
    </source>
</evidence>
<dbReference type="InterPro" id="IPR012337">
    <property type="entry name" value="RNaseH-like_sf"/>
</dbReference>
<dbReference type="InterPro" id="IPR000953">
    <property type="entry name" value="Chromo/chromo_shadow_dom"/>
</dbReference>
<dbReference type="SUPFAM" id="SSF50630">
    <property type="entry name" value="Acid proteases"/>
    <property type="match status" value="1"/>
</dbReference>
<evidence type="ECO:0000313" key="12">
    <source>
        <dbReference type="Proteomes" id="UP000654913"/>
    </source>
</evidence>
<dbReference type="AlphaFoldDB" id="A0A7R7XPZ4"/>
<dbReference type="InterPro" id="IPR041577">
    <property type="entry name" value="RT_RNaseH_2"/>
</dbReference>
<dbReference type="Gene3D" id="3.30.70.270">
    <property type="match status" value="2"/>
</dbReference>
<gene>
    <name evidence="11" type="ORF">APUU_50293A</name>
</gene>
<dbReference type="FunFam" id="1.10.340.70:FF:000001">
    <property type="entry name" value="Retrovirus-related Pol polyprotein from transposon gypsy-like Protein"/>
    <property type="match status" value="1"/>
</dbReference>
<comment type="subunit">
    <text evidence="1">Component of the NuA4 histone acetyltransferase complex.</text>
</comment>
<dbReference type="PROSITE" id="PS50994">
    <property type="entry name" value="INTEGRASE"/>
    <property type="match status" value="1"/>
</dbReference>
<dbReference type="GO" id="GO:0004519">
    <property type="term" value="F:endonuclease activity"/>
    <property type="evidence" value="ECO:0007669"/>
    <property type="project" value="UniProtKB-KW"/>
</dbReference>
<organism evidence="11 12">
    <name type="scientific">Aspergillus puulaauensis</name>
    <dbReference type="NCBI Taxonomy" id="1220207"/>
    <lineage>
        <taxon>Eukaryota</taxon>
        <taxon>Fungi</taxon>
        <taxon>Dikarya</taxon>
        <taxon>Ascomycota</taxon>
        <taxon>Pezizomycotina</taxon>
        <taxon>Eurotiomycetes</taxon>
        <taxon>Eurotiomycetidae</taxon>
        <taxon>Eurotiales</taxon>
        <taxon>Aspergillaceae</taxon>
        <taxon>Aspergillus</taxon>
    </lineage>
</organism>
<dbReference type="CDD" id="cd09274">
    <property type="entry name" value="RNase_HI_RT_Ty3"/>
    <property type="match status" value="1"/>
</dbReference>
<dbReference type="CDD" id="cd01647">
    <property type="entry name" value="RT_LTR"/>
    <property type="match status" value="1"/>
</dbReference>
<dbReference type="Gene3D" id="3.10.10.10">
    <property type="entry name" value="HIV Type 1 Reverse Transcriptase, subunit A, domain 1"/>
    <property type="match status" value="1"/>
</dbReference>
<dbReference type="InterPro" id="IPR001584">
    <property type="entry name" value="Integrase_cat-core"/>
</dbReference>
<keyword evidence="2" id="KW-0808">Transferase</keyword>
<dbReference type="GO" id="GO:0005634">
    <property type="term" value="C:nucleus"/>
    <property type="evidence" value="ECO:0007669"/>
    <property type="project" value="UniProtKB-ARBA"/>
</dbReference>
<keyword evidence="6" id="KW-0694">RNA-binding</keyword>
<dbReference type="GO" id="GO:0006338">
    <property type="term" value="P:chromatin remodeling"/>
    <property type="evidence" value="ECO:0007669"/>
    <property type="project" value="UniProtKB-ARBA"/>
</dbReference>
<evidence type="ECO:0000256" key="6">
    <source>
        <dbReference type="ARBA" id="ARBA00022884"/>
    </source>
</evidence>
<dbReference type="GO" id="GO:0016779">
    <property type="term" value="F:nucleotidyltransferase activity"/>
    <property type="evidence" value="ECO:0007669"/>
    <property type="project" value="UniProtKB-KW"/>
</dbReference>
<feature type="domain" description="Reverse transcriptase" evidence="9">
    <location>
        <begin position="253"/>
        <end position="433"/>
    </location>
</feature>
<protein>
    <recommendedName>
        <fullName evidence="13">Reverse transcriptase</fullName>
    </recommendedName>
</protein>
<accession>A0A7R7XPZ4</accession>
<dbReference type="Gene3D" id="1.10.340.70">
    <property type="match status" value="1"/>
</dbReference>
<dbReference type="GO" id="GO:0015074">
    <property type="term" value="P:DNA integration"/>
    <property type="evidence" value="ECO:0007669"/>
    <property type="project" value="InterPro"/>
</dbReference>
<evidence type="ECO:0000256" key="1">
    <source>
        <dbReference type="ARBA" id="ARBA00011353"/>
    </source>
</evidence>
<feature type="domain" description="Chromo" evidence="8">
    <location>
        <begin position="1130"/>
        <end position="1179"/>
    </location>
</feature>
<dbReference type="Proteomes" id="UP000654913">
    <property type="component" value="Chromosome 5"/>
</dbReference>
<dbReference type="InterPro" id="IPR000477">
    <property type="entry name" value="RT_dom"/>
</dbReference>
<dbReference type="InterPro" id="IPR043128">
    <property type="entry name" value="Rev_trsase/Diguanyl_cyclase"/>
</dbReference>
<dbReference type="InterPro" id="IPR021109">
    <property type="entry name" value="Peptidase_aspartic_dom_sf"/>
</dbReference>
<evidence type="ECO:0000256" key="7">
    <source>
        <dbReference type="ARBA" id="ARBA00023268"/>
    </source>
</evidence>
<dbReference type="InterPro" id="IPR016197">
    <property type="entry name" value="Chromo-like_dom_sf"/>
</dbReference>
<keyword evidence="4" id="KW-0540">Nuclease</keyword>
<dbReference type="KEGG" id="apuu:APUU_50293A"/>
<keyword evidence="7" id="KW-0511">Multifunctional enzyme</keyword>
<dbReference type="FunFam" id="3.30.70.270:FF:000063">
    <property type="entry name" value="Zinc knuckle domaincontaining protein"/>
    <property type="match status" value="1"/>
</dbReference>
<sequence>MHSDPFLLDVIVGQVGVATTMIDTGCLTYGAVSEVFVNKHGLHTLQINPVPIKGIGGSKYVSRVLQTRIDVGTHTEHGAHFYVIPGSLLGVDLMLGLPWIKQHDGRLEPKRGRLYLRSTGARLKNTVLHKPKRLGIVEISAAAVQCHIRRQKKKPGTAAQIFSATLQDIDKALRIKEKPDPQKTLPPQYHEFLSLFEPNNASTLPPHRGPGMDHSIELIKQPDGKDPEVPWGPLYNMSREELIVLRKELTELLDKNFIRVSSSSAAAPVLFVKKPGGGLRFCVDYRALNALTRKDRYPLPLIRETLNQVGRAKWFTKLDVSAAFHKIRITKGQEWLTAFRTRYGLFEWLVTPFGLANAPSTFQKYINWALREYLDEFCSAYLDDVLIFTDGSLDQHRKHVYKTLNKLQEAGLYLDIKKYEFECTKTKYLGFVIEAGKGVAMDPEKVEAIQGWEAPTTVRGVRSFLGFANFYRQFIPKFSQLTKPLTDLTHKGMAYQWTKEHQQCFQQLKDLFIQGPVLAPFNPTYRTVVETDSSGYCSGGTLSQYHPDGQLHPCAYFSKRHAPAECNYEIHDKELLAVIRCLEAWDAELRSIPFFKVITDHKNLEYFYSPRKLTERHVRWSLFLSKFNFSFEYRKGSANTQADALSRRDQDMPQDNSDERIQSRTFQLLKAGHQPKNILAPMINPELIDLWVEARNHDATYQEVVQILEKGEARNLPSPLKLQVSLSECNINHQGYINYRNRTWVPEHEPLRTHLIKQAHDSILTGHPGRNETYALISREYYWPNMSSDIKRYLRNCDVCGRAKAWRDRRNGLLKPLPVPDQPWRDISLDFITDLPESEGCSTLLVITDRLTRGVILEPMSSTTAEDLACVLIRSLIRHHGIPRSMVSDRGSQFISQTWSRICQLLKIKRLLSTAYHPQTDGSTERVNSSVETYLRIYVCHGQDNWHNLLPIAEYVLNTRTSTATGMSPFFLSHGYNPSPFETMADQAATLSQENETRGSPVQIADSVVQKLKEAVQWANVSLSFTQQESERQANRRRSPAPIYKKDDLVWLNLKNMRTDRPCKKLDWKNAKYRVLEVKGTHTVKLDVPKGIHPVFHVDLIRPAGHDKLPSQHQDESLPPAIQIDGEDEYMVESILDKALIRRGRNGSAIRKGRGLKWHYLVKWSGYSNPTWEPVEALEDTVAAETWETKHPVSIEGEMSANKPAIRA</sequence>
<dbReference type="SUPFAM" id="SSF54160">
    <property type="entry name" value="Chromo domain-like"/>
    <property type="match status" value="1"/>
</dbReference>
<dbReference type="CDD" id="cd00303">
    <property type="entry name" value="retropepsin_like"/>
    <property type="match status" value="1"/>
</dbReference>
<dbReference type="Gene3D" id="2.40.50.40">
    <property type="match status" value="1"/>
</dbReference>
<dbReference type="InterPro" id="IPR036397">
    <property type="entry name" value="RNaseH_sf"/>
</dbReference>
<evidence type="ECO:0000256" key="2">
    <source>
        <dbReference type="ARBA" id="ARBA00022679"/>
    </source>
</evidence>
<evidence type="ECO:0000313" key="11">
    <source>
        <dbReference type="EMBL" id="BCS25582.1"/>
    </source>
</evidence>
<dbReference type="SUPFAM" id="SSF53098">
    <property type="entry name" value="Ribonuclease H-like"/>
    <property type="match status" value="1"/>
</dbReference>
<dbReference type="SUPFAM" id="SSF56672">
    <property type="entry name" value="DNA/RNA polymerases"/>
    <property type="match status" value="1"/>
</dbReference>
<keyword evidence="3" id="KW-0548">Nucleotidyltransferase</keyword>
<keyword evidence="12" id="KW-1185">Reference proteome</keyword>
<evidence type="ECO:0000256" key="5">
    <source>
        <dbReference type="ARBA" id="ARBA00022759"/>
    </source>
</evidence>
<dbReference type="EMBL" id="AP024447">
    <property type="protein sequence ID" value="BCS25582.1"/>
    <property type="molecule type" value="Genomic_DNA"/>
</dbReference>
<dbReference type="InterPro" id="IPR050951">
    <property type="entry name" value="Retrovirus_Pol_polyprotein"/>
</dbReference>
<evidence type="ECO:0000256" key="4">
    <source>
        <dbReference type="ARBA" id="ARBA00022722"/>
    </source>
</evidence>
<name>A0A7R7XPZ4_9EURO</name>
<feature type="domain" description="Integrase catalytic" evidence="10">
    <location>
        <begin position="819"/>
        <end position="977"/>
    </location>
</feature>
<evidence type="ECO:0000259" key="8">
    <source>
        <dbReference type="PROSITE" id="PS50013"/>
    </source>
</evidence>
<dbReference type="FunFam" id="3.30.420.10:FF:000032">
    <property type="entry name" value="Retrovirus-related Pol polyprotein from transposon 297-like Protein"/>
    <property type="match status" value="1"/>
</dbReference>
<dbReference type="PROSITE" id="PS50013">
    <property type="entry name" value="CHROMO_2"/>
    <property type="match status" value="1"/>
</dbReference>
<dbReference type="Pfam" id="PF00665">
    <property type="entry name" value="rve"/>
    <property type="match status" value="1"/>
</dbReference>
<evidence type="ECO:0000259" key="9">
    <source>
        <dbReference type="PROSITE" id="PS50878"/>
    </source>
</evidence>
<reference evidence="11" key="1">
    <citation type="submission" date="2021-01" db="EMBL/GenBank/DDBJ databases">
        <authorList>
            <consortium name="Aspergillus puulaauensis MK2 genome sequencing consortium"/>
            <person name="Kazuki M."/>
            <person name="Futagami T."/>
        </authorList>
    </citation>
    <scope>NUCLEOTIDE SEQUENCE</scope>
    <source>
        <strain evidence="11">MK2</strain>
    </source>
</reference>
<evidence type="ECO:0008006" key="13">
    <source>
        <dbReference type="Google" id="ProtNLM"/>
    </source>
</evidence>
<dbReference type="Pfam" id="PF17921">
    <property type="entry name" value="Integrase_H2C2"/>
    <property type="match status" value="1"/>
</dbReference>
<dbReference type="PROSITE" id="PS50878">
    <property type="entry name" value="RT_POL"/>
    <property type="match status" value="1"/>
</dbReference>
<keyword evidence="5" id="KW-0255">Endonuclease</keyword>
<keyword evidence="5" id="KW-0378">Hydrolase</keyword>
<dbReference type="Gene3D" id="3.30.420.10">
    <property type="entry name" value="Ribonuclease H-like superfamily/Ribonuclease H"/>
    <property type="match status" value="1"/>
</dbReference>
<dbReference type="Pfam" id="PF17919">
    <property type="entry name" value="RT_RNaseH_2"/>
    <property type="match status" value="1"/>
</dbReference>
<dbReference type="Pfam" id="PF00078">
    <property type="entry name" value="RVT_1"/>
    <property type="match status" value="1"/>
</dbReference>
<reference evidence="11" key="2">
    <citation type="submission" date="2021-02" db="EMBL/GenBank/DDBJ databases">
        <title>Aspergillus puulaauensis MK2 genome sequence.</title>
        <authorList>
            <person name="Futagami T."/>
            <person name="Mori K."/>
            <person name="Kadooka C."/>
            <person name="Tanaka T."/>
        </authorList>
    </citation>
    <scope>NUCLEOTIDE SEQUENCE</scope>
    <source>
        <strain evidence="11">MK2</strain>
    </source>
</reference>
<dbReference type="PANTHER" id="PTHR37984:SF5">
    <property type="entry name" value="PROTEIN NYNRIN-LIKE"/>
    <property type="match status" value="1"/>
</dbReference>
<dbReference type="GO" id="GO:0003723">
    <property type="term" value="F:RNA binding"/>
    <property type="evidence" value="ECO:0007669"/>
    <property type="project" value="UniProtKB-KW"/>
</dbReference>